<protein>
    <submittedName>
        <fullName evidence="1">Protein TonB</fullName>
    </submittedName>
</protein>
<proteinExistence type="predicted"/>
<evidence type="ECO:0000313" key="1">
    <source>
        <dbReference type="EMBL" id="SMB94262.1"/>
    </source>
</evidence>
<dbReference type="STRING" id="645990.SAMN00120144_2363"/>
<name>A0A1W1VLL7_9BACT</name>
<gene>
    <name evidence="1" type="ORF">SAMN00120144_2363</name>
</gene>
<dbReference type="OrthoDB" id="1039448at2"/>
<dbReference type="AlphaFoldDB" id="A0A1W1VLL7"/>
<sequence length="234" mass="25852">MLSLPIFNVRIQPCSVGEQHLTPQAQGHYCALCDRLVQDFTNSTQTELEQARATSPDGRVCSQFLLAQLVPAVRLRPKLRRFLVALVLVCGLGLTRQEALGQEIVVISCPDGPKIEVSINPLFISASPVDVLPQYPKVAWSDIPLWLSKQARYYNLKDSGTLKPVVMEFIIDQAGHVVKPNVTGYPGVVLYAESLRLVNSLGKFKPGRIGNQPVDTKVNLILQFKVPPLTQQTN</sequence>
<dbReference type="RefSeq" id="WP_084445110.1">
    <property type="nucleotide sequence ID" value="NZ_FWWW01000066.1"/>
</dbReference>
<accession>A0A1W1VLL7</accession>
<organism evidence="1 2">
    <name type="scientific">Hymenobacter roseosalivarius DSM 11622</name>
    <dbReference type="NCBI Taxonomy" id="645990"/>
    <lineage>
        <taxon>Bacteria</taxon>
        <taxon>Pseudomonadati</taxon>
        <taxon>Bacteroidota</taxon>
        <taxon>Cytophagia</taxon>
        <taxon>Cytophagales</taxon>
        <taxon>Hymenobacteraceae</taxon>
        <taxon>Hymenobacter</taxon>
    </lineage>
</organism>
<dbReference type="Proteomes" id="UP000192266">
    <property type="component" value="Unassembled WGS sequence"/>
</dbReference>
<keyword evidence="2" id="KW-1185">Reference proteome</keyword>
<reference evidence="1 2" key="1">
    <citation type="submission" date="2017-04" db="EMBL/GenBank/DDBJ databases">
        <authorList>
            <person name="Afonso C.L."/>
            <person name="Miller P.J."/>
            <person name="Scott M.A."/>
            <person name="Spackman E."/>
            <person name="Goraichik I."/>
            <person name="Dimitrov K.M."/>
            <person name="Suarez D.L."/>
            <person name="Swayne D.E."/>
        </authorList>
    </citation>
    <scope>NUCLEOTIDE SEQUENCE [LARGE SCALE GENOMIC DNA]</scope>
    <source>
        <strain evidence="1 2">DSM 11622</strain>
    </source>
</reference>
<dbReference type="Gene3D" id="3.30.1150.10">
    <property type="match status" value="1"/>
</dbReference>
<dbReference type="EMBL" id="FWWW01000066">
    <property type="protein sequence ID" value="SMB94262.1"/>
    <property type="molecule type" value="Genomic_DNA"/>
</dbReference>
<dbReference type="SUPFAM" id="SSF74653">
    <property type="entry name" value="TolA/TonB C-terminal domain"/>
    <property type="match status" value="1"/>
</dbReference>
<evidence type="ECO:0000313" key="2">
    <source>
        <dbReference type="Proteomes" id="UP000192266"/>
    </source>
</evidence>